<keyword evidence="3" id="KW-1185">Reference proteome</keyword>
<evidence type="ECO:0000313" key="2">
    <source>
        <dbReference type="EnsemblPlants" id="KEH21793"/>
    </source>
</evidence>
<reference evidence="1 3" key="1">
    <citation type="journal article" date="2011" name="Nature">
        <title>The Medicago genome provides insight into the evolution of rhizobial symbioses.</title>
        <authorList>
            <person name="Young N.D."/>
            <person name="Debelle F."/>
            <person name="Oldroyd G.E."/>
            <person name="Geurts R."/>
            <person name="Cannon S.B."/>
            <person name="Udvardi M.K."/>
            <person name="Benedito V.A."/>
            <person name="Mayer K.F."/>
            <person name="Gouzy J."/>
            <person name="Schoof H."/>
            <person name="Van de Peer Y."/>
            <person name="Proost S."/>
            <person name="Cook D.R."/>
            <person name="Meyers B.C."/>
            <person name="Spannagl M."/>
            <person name="Cheung F."/>
            <person name="De Mita S."/>
            <person name="Krishnakumar V."/>
            <person name="Gundlach H."/>
            <person name="Zhou S."/>
            <person name="Mudge J."/>
            <person name="Bharti A.K."/>
            <person name="Murray J.D."/>
            <person name="Naoumkina M.A."/>
            <person name="Rosen B."/>
            <person name="Silverstein K.A."/>
            <person name="Tang H."/>
            <person name="Rombauts S."/>
            <person name="Zhao P.X."/>
            <person name="Zhou P."/>
            <person name="Barbe V."/>
            <person name="Bardou P."/>
            <person name="Bechner M."/>
            <person name="Bellec A."/>
            <person name="Berger A."/>
            <person name="Berges H."/>
            <person name="Bidwell S."/>
            <person name="Bisseling T."/>
            <person name="Choisne N."/>
            <person name="Couloux A."/>
            <person name="Denny R."/>
            <person name="Deshpande S."/>
            <person name="Dai X."/>
            <person name="Doyle J.J."/>
            <person name="Dudez A.M."/>
            <person name="Farmer A.D."/>
            <person name="Fouteau S."/>
            <person name="Franken C."/>
            <person name="Gibelin C."/>
            <person name="Gish J."/>
            <person name="Goldstein S."/>
            <person name="Gonzalez A.J."/>
            <person name="Green P.J."/>
            <person name="Hallab A."/>
            <person name="Hartog M."/>
            <person name="Hua A."/>
            <person name="Humphray S.J."/>
            <person name="Jeong D.H."/>
            <person name="Jing Y."/>
            <person name="Jocker A."/>
            <person name="Kenton S.M."/>
            <person name="Kim D.J."/>
            <person name="Klee K."/>
            <person name="Lai H."/>
            <person name="Lang C."/>
            <person name="Lin S."/>
            <person name="Macmil S.L."/>
            <person name="Magdelenat G."/>
            <person name="Matthews L."/>
            <person name="McCorrison J."/>
            <person name="Monaghan E.L."/>
            <person name="Mun J.H."/>
            <person name="Najar F.Z."/>
            <person name="Nicholson C."/>
            <person name="Noirot C."/>
            <person name="O'Bleness M."/>
            <person name="Paule C.R."/>
            <person name="Poulain J."/>
            <person name="Prion F."/>
            <person name="Qin B."/>
            <person name="Qu C."/>
            <person name="Retzel E.F."/>
            <person name="Riddle C."/>
            <person name="Sallet E."/>
            <person name="Samain S."/>
            <person name="Samson N."/>
            <person name="Sanders I."/>
            <person name="Saurat O."/>
            <person name="Scarpelli C."/>
            <person name="Schiex T."/>
            <person name="Segurens B."/>
            <person name="Severin A.J."/>
            <person name="Sherrier D.J."/>
            <person name="Shi R."/>
            <person name="Sims S."/>
            <person name="Singer S.R."/>
            <person name="Sinharoy S."/>
            <person name="Sterck L."/>
            <person name="Viollet A."/>
            <person name="Wang B.B."/>
            <person name="Wang K."/>
            <person name="Wang M."/>
            <person name="Wang X."/>
            <person name="Warfsmann J."/>
            <person name="Weissenbach J."/>
            <person name="White D.D."/>
            <person name="White J.D."/>
            <person name="Wiley G.B."/>
            <person name="Wincker P."/>
            <person name="Xing Y."/>
            <person name="Yang L."/>
            <person name="Yao Z."/>
            <person name="Ying F."/>
            <person name="Zhai J."/>
            <person name="Zhou L."/>
            <person name="Zuber A."/>
            <person name="Denarie J."/>
            <person name="Dixon R.A."/>
            <person name="May G.D."/>
            <person name="Schwartz D.C."/>
            <person name="Rogers J."/>
            <person name="Quetier F."/>
            <person name="Town C.D."/>
            <person name="Roe B.A."/>
        </authorList>
    </citation>
    <scope>NUCLEOTIDE SEQUENCE [LARGE SCALE GENOMIC DNA]</scope>
    <source>
        <strain evidence="1">A17</strain>
        <strain evidence="2 3">cv. Jemalong A17</strain>
    </source>
</reference>
<organism evidence="1 3">
    <name type="scientific">Medicago truncatula</name>
    <name type="common">Barrel medic</name>
    <name type="synonym">Medicago tribuloides</name>
    <dbReference type="NCBI Taxonomy" id="3880"/>
    <lineage>
        <taxon>Eukaryota</taxon>
        <taxon>Viridiplantae</taxon>
        <taxon>Streptophyta</taxon>
        <taxon>Embryophyta</taxon>
        <taxon>Tracheophyta</taxon>
        <taxon>Spermatophyta</taxon>
        <taxon>Magnoliopsida</taxon>
        <taxon>eudicotyledons</taxon>
        <taxon>Gunneridae</taxon>
        <taxon>Pentapetalae</taxon>
        <taxon>rosids</taxon>
        <taxon>fabids</taxon>
        <taxon>Fabales</taxon>
        <taxon>Fabaceae</taxon>
        <taxon>Papilionoideae</taxon>
        <taxon>50 kb inversion clade</taxon>
        <taxon>NPAAA clade</taxon>
        <taxon>Hologalegina</taxon>
        <taxon>IRL clade</taxon>
        <taxon>Trifolieae</taxon>
        <taxon>Medicago</taxon>
    </lineage>
</organism>
<name>A0A072TY44_MEDTR</name>
<reference evidence="2" key="3">
    <citation type="submission" date="2015-04" db="UniProtKB">
        <authorList>
            <consortium name="EnsemblPlants"/>
        </authorList>
    </citation>
    <scope>IDENTIFICATION</scope>
    <source>
        <strain evidence="2">cv. Jemalong A17</strain>
    </source>
</reference>
<dbReference type="Proteomes" id="UP000002051">
    <property type="component" value="Unassembled WGS sequence"/>
</dbReference>
<sequence length="126" mass="14490">MAWATFLMQTLKNTGNSYEFRLISVIAVHAILNGDDIDLRQFIAESLRRINNEGRNMLFTFGHYSIINAICEGACVKGAMPRRHHQGVEQQQPYERYDKLTLRMPNAIVDRSKAIYVPMNQFEGDP</sequence>
<dbReference type="EnsemblPlants" id="KEH21793">
    <property type="protein sequence ID" value="KEH21793"/>
    <property type="gene ID" value="MTR_7g018040"/>
</dbReference>
<dbReference type="AlphaFoldDB" id="A0A072TY44"/>
<evidence type="ECO:0000313" key="1">
    <source>
        <dbReference type="EMBL" id="KEH21793.1"/>
    </source>
</evidence>
<dbReference type="HOGENOM" id="CLU_1984921_0_0_1"/>
<protein>
    <submittedName>
        <fullName evidence="1 2">Uncharacterized protein</fullName>
    </submittedName>
</protein>
<accession>A0A072TY44</accession>
<dbReference type="EMBL" id="CM001223">
    <property type="protein sequence ID" value="KEH21793.1"/>
    <property type="molecule type" value="Genomic_DNA"/>
</dbReference>
<gene>
    <name evidence="1" type="ordered locus">MTR_7g018040</name>
</gene>
<proteinExistence type="predicted"/>
<reference evidence="1 3" key="2">
    <citation type="journal article" date="2014" name="BMC Genomics">
        <title>An improved genome release (version Mt4.0) for the model legume Medicago truncatula.</title>
        <authorList>
            <person name="Tang H."/>
            <person name="Krishnakumar V."/>
            <person name="Bidwell S."/>
            <person name="Rosen B."/>
            <person name="Chan A."/>
            <person name="Zhou S."/>
            <person name="Gentzbittel L."/>
            <person name="Childs K.L."/>
            <person name="Yandell M."/>
            <person name="Gundlach H."/>
            <person name="Mayer K.F."/>
            <person name="Schwartz D.C."/>
            <person name="Town C.D."/>
        </authorList>
    </citation>
    <scope>GENOME REANNOTATION</scope>
    <source>
        <strain evidence="1">A17</strain>
        <strain evidence="2 3">cv. Jemalong A17</strain>
    </source>
</reference>
<evidence type="ECO:0000313" key="3">
    <source>
        <dbReference type="Proteomes" id="UP000002051"/>
    </source>
</evidence>